<organism evidence="2 3">
    <name type="scientific">Sporolituus thermophilus DSM 23256</name>
    <dbReference type="NCBI Taxonomy" id="1123285"/>
    <lineage>
        <taxon>Bacteria</taxon>
        <taxon>Bacillati</taxon>
        <taxon>Bacillota</taxon>
        <taxon>Negativicutes</taxon>
        <taxon>Selenomonadales</taxon>
        <taxon>Sporomusaceae</taxon>
        <taxon>Sporolituus</taxon>
    </lineage>
</organism>
<proteinExistence type="predicted"/>
<dbReference type="AlphaFoldDB" id="A0A1G7NWA7"/>
<evidence type="ECO:0000313" key="3">
    <source>
        <dbReference type="Proteomes" id="UP000243333"/>
    </source>
</evidence>
<accession>A0A1G7NWA7</accession>
<feature type="domain" description="Spermatogenesis-associated protein 20-like TRX" evidence="1">
    <location>
        <begin position="14"/>
        <end position="83"/>
    </location>
</feature>
<keyword evidence="3" id="KW-1185">Reference proteome</keyword>
<dbReference type="RefSeq" id="WP_093691779.1">
    <property type="nucleotide sequence ID" value="NZ_FNBU01000029.1"/>
</dbReference>
<dbReference type="Gene3D" id="3.40.30.10">
    <property type="entry name" value="Glutaredoxin"/>
    <property type="match status" value="1"/>
</dbReference>
<reference evidence="3" key="1">
    <citation type="submission" date="2016-10" db="EMBL/GenBank/DDBJ databases">
        <authorList>
            <person name="Varghese N."/>
            <person name="Submissions S."/>
        </authorList>
    </citation>
    <scope>NUCLEOTIDE SEQUENCE [LARGE SCALE GENOMIC DNA]</scope>
    <source>
        <strain evidence="3">DSM 23256</strain>
    </source>
</reference>
<dbReference type="GO" id="GO:0005975">
    <property type="term" value="P:carbohydrate metabolic process"/>
    <property type="evidence" value="ECO:0007669"/>
    <property type="project" value="InterPro"/>
</dbReference>
<dbReference type="InterPro" id="IPR004879">
    <property type="entry name" value="Ssp411-like_TRX"/>
</dbReference>
<protein>
    <recommendedName>
        <fullName evidence="1">Spermatogenesis-associated protein 20-like TRX domain-containing protein</fullName>
    </recommendedName>
</protein>
<dbReference type="EMBL" id="FNBU01000029">
    <property type="protein sequence ID" value="SDF78251.1"/>
    <property type="molecule type" value="Genomic_DNA"/>
</dbReference>
<dbReference type="SUPFAM" id="SSF48208">
    <property type="entry name" value="Six-hairpin glycosidases"/>
    <property type="match status" value="1"/>
</dbReference>
<dbReference type="PANTHER" id="PTHR42899">
    <property type="entry name" value="SPERMATOGENESIS-ASSOCIATED PROTEIN 20"/>
    <property type="match status" value="1"/>
</dbReference>
<name>A0A1G7NWA7_9FIRM</name>
<dbReference type="STRING" id="1123285.SAMN05660235_02737"/>
<sequence length="166" mass="18889">MHGTGYTGAIFIWQCARALTGQGGWPLTIIMTPDKKPFFVGTYFTKENKWGRPGIISNLNTVKEQWQTNRETLVNSSDRITRLIDIENRRRGRGKLTAEILDKAYEQFTRYSDADYGGFGTAPKFPAPHNLMFLLRYWKRTGVAKALEIALAEKDYAADLPAMVHQ</sequence>
<gene>
    <name evidence="2" type="ORF">SAMN05660235_02737</name>
</gene>
<dbReference type="Pfam" id="PF03190">
    <property type="entry name" value="Thioredox_DsbH"/>
    <property type="match status" value="1"/>
</dbReference>
<evidence type="ECO:0000259" key="1">
    <source>
        <dbReference type="Pfam" id="PF03190"/>
    </source>
</evidence>
<evidence type="ECO:0000313" key="2">
    <source>
        <dbReference type="EMBL" id="SDF78251.1"/>
    </source>
</evidence>
<dbReference type="InterPro" id="IPR008928">
    <property type="entry name" value="6-hairpin_glycosidase_sf"/>
</dbReference>
<dbReference type="Proteomes" id="UP000243333">
    <property type="component" value="Unassembled WGS sequence"/>
</dbReference>
<dbReference type="InterPro" id="IPR024705">
    <property type="entry name" value="Ssp411"/>
</dbReference>
<dbReference type="PANTHER" id="PTHR42899:SF1">
    <property type="entry name" value="SPERMATOGENESIS-ASSOCIATED PROTEIN 20"/>
    <property type="match status" value="1"/>
</dbReference>